<gene>
    <name evidence="2" type="ORF">HMPREF9723_01532</name>
</gene>
<feature type="coiled-coil region" evidence="1">
    <location>
        <begin position="345"/>
        <end position="379"/>
    </location>
</feature>
<evidence type="ECO:0000313" key="2">
    <source>
        <dbReference type="EMBL" id="EMB20901.1"/>
    </source>
</evidence>
<comment type="caution">
    <text evidence="2">The sequence shown here is derived from an EMBL/GenBank/DDBJ whole genome shotgun (WGS) entry which is preliminary data.</text>
</comment>
<keyword evidence="1" id="KW-0175">Coiled coil</keyword>
<evidence type="ECO:0000256" key="1">
    <source>
        <dbReference type="SAM" id="Coils"/>
    </source>
</evidence>
<dbReference type="RefSeq" id="WP_002692383.1">
    <property type="nucleotide sequence ID" value="NZ_CM001797.1"/>
</dbReference>
<sequence length="588" mass="69022">MKQLWSCSTTMRNPERTFQFLSTIAEMEGVEWTKSAQEELQSRLIKNRYYVPTKIDILSKDLQDAFNDLSHNLTLEEAKEIFYAQDYEDPPMRGRTSFDPIEKMGLAVLIENKIQITDMGQRFLDGEIEIGDVMLSYLLKFQYPNPLMKGFKDYNTIPFINTLRLIRYVNEKCRKRGIKEKGISKLEFGIFALSITDFENVENIAEKLILFRNKMEALKKNKEKSLYIESYISEYLKDFNNPQKNIHEYTDNIIRCLRLTKYIYIRGGGYYIDLEPRRRVEIDAILNDLTGEARYYSVESYQAFIGDYYGYTLPFETVFELQRIASEIILEIKDLKTKLNKTISEIILQKDIDNLKKQIESLRKERLALQNEMLKYTYENDVKIDDAKRALQNISKLGIKPSIALEKWTNIALNIIDDAKLIKPNSPLGDDNEPTFTAPAKVPDIECFYKNFNAICEVTMLTGRDQWFNEGQPVMRHLREFEDKNNEKPNYCLFIAPKLHEDTINTFWFAVKYEYQGQKQKIIPLTISNLIDLLEIFKTAKKQGIKIHHLDIMTLYNACVDISDVSDSTEWRTHISNQLLYFKKRFLG</sequence>
<dbReference type="PATRIC" id="fig|999434.4.peg.1587"/>
<evidence type="ECO:0008006" key="3">
    <source>
        <dbReference type="Google" id="ProtNLM"/>
    </source>
</evidence>
<dbReference type="InterPro" id="IPR018573">
    <property type="entry name" value="Restrct_endonuc_II_AlwI"/>
</dbReference>
<name>A0A0F6MNG4_TREDN</name>
<dbReference type="EMBL" id="AGDY01000008">
    <property type="protein sequence ID" value="EMB20901.1"/>
    <property type="molecule type" value="Genomic_DNA"/>
</dbReference>
<dbReference type="Gene3D" id="3.40.91.50">
    <property type="match status" value="1"/>
</dbReference>
<dbReference type="Proteomes" id="UP000011701">
    <property type="component" value="Chromosome"/>
</dbReference>
<dbReference type="Pfam" id="PF09491">
    <property type="entry name" value="RE_AlwI"/>
    <property type="match status" value="1"/>
</dbReference>
<protein>
    <recommendedName>
        <fullName evidence="3">AlwI restriction endonuclease</fullName>
    </recommendedName>
</protein>
<reference evidence="2" key="1">
    <citation type="submission" date="2012-01" db="EMBL/GenBank/DDBJ databases">
        <title>The Genome Sequence of Treponema denticola OTK.</title>
        <authorList>
            <consortium name="The Broad Institute Genome Sequencing Platform"/>
            <person name="Earl A."/>
            <person name="Ward D."/>
            <person name="Feldgarden M."/>
            <person name="Gevers D."/>
            <person name="Blanton J.M."/>
            <person name="Fenno C.J."/>
            <person name="Baranova O.V."/>
            <person name="Mathney J."/>
            <person name="Dewhirst F.E."/>
            <person name="Izard J."/>
            <person name="Young S.K."/>
            <person name="Zeng Q."/>
            <person name="Gargeya S."/>
            <person name="Fitzgerald M."/>
            <person name="Haas B."/>
            <person name="Abouelleil A."/>
            <person name="Alvarado L."/>
            <person name="Arachchi H.M."/>
            <person name="Berlin A."/>
            <person name="Chapman S.B."/>
            <person name="Gearin G."/>
            <person name="Goldberg J."/>
            <person name="Griggs A."/>
            <person name="Gujja S."/>
            <person name="Hansen M."/>
            <person name="Heiman D."/>
            <person name="Howarth C."/>
            <person name="Larimer J."/>
            <person name="Lui A."/>
            <person name="MacDonald P.J.P."/>
            <person name="McCowen C."/>
            <person name="Montmayeur A."/>
            <person name="Murphy C."/>
            <person name="Neiman D."/>
            <person name="Pearson M."/>
            <person name="Priest M."/>
            <person name="Roberts A."/>
            <person name="Saif S."/>
            <person name="Shea T."/>
            <person name="Sisk P."/>
            <person name="Stolte C."/>
            <person name="Sykes S."/>
            <person name="Wortman J."/>
            <person name="Nusbaum C."/>
            <person name="Birren B."/>
        </authorList>
    </citation>
    <scope>NUCLEOTIDE SEQUENCE [LARGE SCALE GENOMIC DNA]</scope>
    <source>
        <strain evidence="2">OTK</strain>
    </source>
</reference>
<accession>A0A0F6MNG4</accession>
<proteinExistence type="predicted"/>
<dbReference type="HOGENOM" id="CLU_451065_0_0_12"/>
<organism evidence="2">
    <name type="scientific">Treponema denticola OTK</name>
    <dbReference type="NCBI Taxonomy" id="999434"/>
    <lineage>
        <taxon>Bacteria</taxon>
        <taxon>Pseudomonadati</taxon>
        <taxon>Spirochaetota</taxon>
        <taxon>Spirochaetia</taxon>
        <taxon>Spirochaetales</taxon>
        <taxon>Treponemataceae</taxon>
        <taxon>Treponema</taxon>
    </lineage>
</organism>
<dbReference type="AlphaFoldDB" id="A0A0F6MNG4"/>